<dbReference type="EMBL" id="JAAAID010001565">
    <property type="protein sequence ID" value="KAG0009517.1"/>
    <property type="molecule type" value="Genomic_DNA"/>
</dbReference>
<feature type="domain" description="HMG box" evidence="2">
    <location>
        <begin position="44"/>
        <end position="97"/>
    </location>
</feature>
<dbReference type="SUPFAM" id="SSF47095">
    <property type="entry name" value="HMG-box"/>
    <property type="match status" value="1"/>
</dbReference>
<evidence type="ECO:0000259" key="2">
    <source>
        <dbReference type="Pfam" id="PF00505"/>
    </source>
</evidence>
<proteinExistence type="predicted"/>
<feature type="region of interest" description="Disordered" evidence="1">
    <location>
        <begin position="1"/>
        <end position="42"/>
    </location>
</feature>
<feature type="compositionally biased region" description="Polar residues" evidence="1">
    <location>
        <begin position="362"/>
        <end position="379"/>
    </location>
</feature>
<accession>A0A9P6MQI4</accession>
<keyword evidence="4" id="KW-1185">Reference proteome</keyword>
<feature type="region of interest" description="Disordered" evidence="1">
    <location>
        <begin position="349"/>
        <end position="383"/>
    </location>
</feature>
<feature type="compositionally biased region" description="Basic and acidic residues" evidence="1">
    <location>
        <begin position="1"/>
        <end position="11"/>
    </location>
</feature>
<name>A0A9P6MQI4_9FUNG</name>
<comment type="caution">
    <text evidence="3">The sequence shown here is derived from an EMBL/GenBank/DDBJ whole genome shotgun (WGS) entry which is preliminary data.</text>
</comment>
<dbReference type="Gene3D" id="1.10.30.10">
    <property type="entry name" value="High mobility group box domain"/>
    <property type="match status" value="1"/>
</dbReference>
<dbReference type="Pfam" id="PF00505">
    <property type="entry name" value="HMG_box"/>
    <property type="match status" value="1"/>
</dbReference>
<feature type="region of interest" description="Disordered" evidence="1">
    <location>
        <begin position="138"/>
        <end position="209"/>
    </location>
</feature>
<evidence type="ECO:0000313" key="3">
    <source>
        <dbReference type="EMBL" id="KAG0009517.1"/>
    </source>
</evidence>
<evidence type="ECO:0000313" key="4">
    <source>
        <dbReference type="Proteomes" id="UP000703661"/>
    </source>
</evidence>
<dbReference type="InterPro" id="IPR036910">
    <property type="entry name" value="HMG_box_dom_sf"/>
</dbReference>
<gene>
    <name evidence="3" type="ORF">BGZ80_002310</name>
</gene>
<reference evidence="3" key="1">
    <citation type="journal article" date="2020" name="Fungal Divers.">
        <title>Resolving the Mortierellaceae phylogeny through synthesis of multi-gene phylogenetics and phylogenomics.</title>
        <authorList>
            <person name="Vandepol N."/>
            <person name="Liber J."/>
            <person name="Desiro A."/>
            <person name="Na H."/>
            <person name="Kennedy M."/>
            <person name="Barry K."/>
            <person name="Grigoriev I.V."/>
            <person name="Miller A.N."/>
            <person name="O'Donnell K."/>
            <person name="Stajich J.E."/>
            <person name="Bonito G."/>
        </authorList>
    </citation>
    <scope>NUCLEOTIDE SEQUENCE</scope>
    <source>
        <strain evidence="3">NRRL 2769</strain>
    </source>
</reference>
<protein>
    <recommendedName>
        <fullName evidence="2">HMG box domain-containing protein</fullName>
    </recommendedName>
</protein>
<dbReference type="InterPro" id="IPR009071">
    <property type="entry name" value="HMG_box_dom"/>
</dbReference>
<organism evidence="3 4">
    <name type="scientific">Entomortierella chlamydospora</name>
    <dbReference type="NCBI Taxonomy" id="101097"/>
    <lineage>
        <taxon>Eukaryota</taxon>
        <taxon>Fungi</taxon>
        <taxon>Fungi incertae sedis</taxon>
        <taxon>Mucoromycota</taxon>
        <taxon>Mortierellomycotina</taxon>
        <taxon>Mortierellomycetes</taxon>
        <taxon>Mortierellales</taxon>
        <taxon>Mortierellaceae</taxon>
        <taxon>Entomortierella</taxon>
    </lineage>
</organism>
<sequence length="669" mass="73799">MKPIRFIHERAPNMPCPKPHLGTDTPAQPATQQRARRRRNGGKIKRSDNCFIIYRTHMHPYIVARHGNLNIQMISKIAGVLWESAPEHVKDIYRQKAYTASLLRKETLTRAVISEKEDASSISSNEAATVSDIQLLPNSDDAAHSAGPAAASNQNSGSECGPVLNGGNEKFLNGTRASISTSKTSIRKSTRSRSPILSEAALPNDTRNSDITTCNLIPSLSSEKADVPPFRCVVPEDYSTMPSVELPKMFTFVLQDPSTTIPHRNYVQSPVISRMTIDPFAGMAPPNHSFPIPTPLLSSPESIDPQVAPMKDNGIALAWSGRHGEAAALTFPHSPVNIEQSSVLKPRSAVEYASRRSPSDLVVQNASPEVSPAQNQQKPQSRRKYLCSDRQQERQQMQLLPKLRSNSFASALPHSDSFDQRFTDRGAGSEPFLALNNINSNLAELATAGKKSPQPLPTISMTPTLLSMVPNPSATTIQAMQVPRTSIEYPYTTRAPLAMTAYEYEWSTSVRLQQMYTPMECVPTGSKPFRQQDPGIATPLTRGVAPLMPSKNDNEYFDLMPGYSPASALPSSQTLNGFGNSNLAIGTPNQYPPMVAPAANVPSLSPSYSYQLQQQQLQQLYSVLENDDEEHSCERLRLSIEYHEKLLELQTWQLEQAQQQQQLFASRIV</sequence>
<dbReference type="CDD" id="cd01389">
    <property type="entry name" value="HMG-box_ROX1-like"/>
    <property type="match status" value="1"/>
</dbReference>
<dbReference type="AlphaFoldDB" id="A0A9P6MQI4"/>
<dbReference type="Proteomes" id="UP000703661">
    <property type="component" value="Unassembled WGS sequence"/>
</dbReference>
<feature type="compositionally biased region" description="Low complexity" evidence="1">
    <location>
        <begin position="175"/>
        <end position="184"/>
    </location>
</feature>
<evidence type="ECO:0000256" key="1">
    <source>
        <dbReference type="SAM" id="MobiDB-lite"/>
    </source>
</evidence>